<dbReference type="InterPro" id="IPR046960">
    <property type="entry name" value="PPR_At4g14850-like_plant"/>
</dbReference>
<feature type="repeat" description="PPR" evidence="2">
    <location>
        <begin position="810"/>
        <end position="844"/>
    </location>
</feature>
<dbReference type="Gene3D" id="1.25.40.10">
    <property type="entry name" value="Tetratricopeptide repeat domain"/>
    <property type="match status" value="6"/>
</dbReference>
<dbReference type="FunFam" id="1.25.40.10:FF:000158">
    <property type="entry name" value="pentatricopeptide repeat-containing protein At2g33680"/>
    <property type="match status" value="2"/>
</dbReference>
<dbReference type="AlphaFoldDB" id="A0A5P1EVT7"/>
<dbReference type="PANTHER" id="PTHR47926">
    <property type="entry name" value="PENTATRICOPEPTIDE REPEAT-CONTAINING PROTEIN"/>
    <property type="match status" value="1"/>
</dbReference>
<evidence type="ECO:0000313" key="4">
    <source>
        <dbReference type="EMBL" id="ONK68240.1"/>
    </source>
</evidence>
<feature type="repeat" description="PPR" evidence="2">
    <location>
        <begin position="495"/>
        <end position="529"/>
    </location>
</feature>
<keyword evidence="1" id="KW-0677">Repeat</keyword>
<feature type="repeat" description="PPR" evidence="2">
    <location>
        <begin position="628"/>
        <end position="662"/>
    </location>
</feature>
<gene>
    <name evidence="4" type="ORF">A4U43_C05F9150</name>
</gene>
<evidence type="ECO:0000256" key="2">
    <source>
        <dbReference type="PROSITE-ProRule" id="PRU00708"/>
    </source>
</evidence>
<keyword evidence="5" id="KW-1185">Reference proteome</keyword>
<evidence type="ECO:0000313" key="5">
    <source>
        <dbReference type="Proteomes" id="UP000243459"/>
    </source>
</evidence>
<accession>A0A5P1EVT7</accession>
<dbReference type="InterPro" id="IPR011990">
    <property type="entry name" value="TPR-like_helical_dom_sf"/>
</dbReference>
<dbReference type="GO" id="GO:0099402">
    <property type="term" value="P:plant organ development"/>
    <property type="evidence" value="ECO:0007669"/>
    <property type="project" value="UniProtKB-ARBA"/>
</dbReference>
<evidence type="ECO:0000259" key="3">
    <source>
        <dbReference type="Pfam" id="PF14432"/>
    </source>
</evidence>
<sequence length="980" mass="110262">MSSLSNHYSSLLKLCSNPNNQTQLKKLHCLILKSFYLLQDTFLLNNLISSYSNSNLLKYARNVFDQIPHPNLFSYNAILSAYSKSGGLSQMKRIFDLMPSKDGISWNAVISGYAAYNSPHNAVQTYRLMLRNGNVGPNRITFSTMLILSSARCSPAFGRQVHCQIIKYGFQSHMFVGSPLVDMYSKASLIDDAKKVFDGIEEKNVVVHNTMLTGFLRCGMVEDSRRLFEEMRERDSISWTTMVTGLTQNGLEAQALGFFKEMREAGNGFSEEAMRAFIEMERDGTEPDDYTLGSVISSCANIASLEEGAQFHCRAIVSGLLSYLTVSNAIVTLYGKCGCIEESHQLFDEMKIKDQVSWTALVSGVHNDIDIGKWAAESLLELEPENPASYVLLSSMYAARQNWDEVAKLRKRMREKGVRKEPGCSWIKYKNKVHIFSADDQTHPDSDKIYAELERLSDKMEGLDTFLLNNLISSYSNSNLLKYARNVFDQIPHPNLFSYNAILSAYSKSGGLSQMKRIFDLMPSKDGISWNAVISGYAAYNSPHNAVQTYRLMLRNGNVGPNRITFSTMLILSSARCSPAFGRQVHCQIIKYGFQSHMFVGSPLVDMYSKASLIDDAKKVFDGIEEKNVVVHNTMLTGFLRCGMVEDSRRLFEEMRERDSISWTTMVTGLTQNGLEAQALGFFKEMREAGNGFSEEAMRAFIEMERDGTEPDDYTLGSVISSCANIASLEEGAQFHCRAIVSGLLSYLTVSNAIVTLYGKCGCIEESHQLFDEMKIKDQVSWTALVSGVHNDIDIGKWAAESLLELEPENPASYVLLSSMYAARQNWDEVAKLRKRMREKGVRKEPGCSWIKYKNKVHIFSADDQTHPDSDKIYAELERLSDKMEGLGYKPDTTLILHDVAEAEKRQMLSHHSEKLAIAFGLLYIPEGLPIRVVKNLRVCGDCHNSFKFISKIVGREILVRDAVRFHKFSAGVCSCGDFW</sequence>
<feature type="domain" description="DYW" evidence="3">
    <location>
        <begin position="888"/>
        <end position="980"/>
    </location>
</feature>
<dbReference type="InterPro" id="IPR032867">
    <property type="entry name" value="DYW_dom"/>
</dbReference>
<dbReference type="Gramene" id="ONK68240">
    <property type="protein sequence ID" value="ONK68240"/>
    <property type="gene ID" value="A4U43_C05F9150"/>
</dbReference>
<feature type="repeat" description="PPR" evidence="2">
    <location>
        <begin position="204"/>
        <end position="238"/>
    </location>
</feature>
<dbReference type="GO" id="GO:0003723">
    <property type="term" value="F:RNA binding"/>
    <property type="evidence" value="ECO:0007669"/>
    <property type="project" value="InterPro"/>
</dbReference>
<dbReference type="GO" id="GO:0008270">
    <property type="term" value="F:zinc ion binding"/>
    <property type="evidence" value="ECO:0007669"/>
    <property type="project" value="InterPro"/>
</dbReference>
<proteinExistence type="predicted"/>
<dbReference type="InterPro" id="IPR046848">
    <property type="entry name" value="E_motif"/>
</dbReference>
<dbReference type="NCBIfam" id="TIGR00756">
    <property type="entry name" value="PPR"/>
    <property type="match status" value="6"/>
</dbReference>
<dbReference type="EMBL" id="CM007385">
    <property type="protein sequence ID" value="ONK68240.1"/>
    <property type="molecule type" value="Genomic_DNA"/>
</dbReference>
<dbReference type="Pfam" id="PF01535">
    <property type="entry name" value="PPR"/>
    <property type="match status" value="12"/>
</dbReference>
<dbReference type="InterPro" id="IPR002885">
    <property type="entry name" value="PPR_rpt"/>
</dbReference>
<dbReference type="Pfam" id="PF14432">
    <property type="entry name" value="DYW_deaminase"/>
    <property type="match status" value="1"/>
</dbReference>
<name>A0A5P1EVT7_ASPOF</name>
<feature type="repeat" description="PPR" evidence="2">
    <location>
        <begin position="386"/>
        <end position="420"/>
    </location>
</feature>
<feature type="repeat" description="PPR" evidence="2">
    <location>
        <begin position="71"/>
        <end position="105"/>
    </location>
</feature>
<dbReference type="Proteomes" id="UP000243459">
    <property type="component" value="Chromosome 5"/>
</dbReference>
<evidence type="ECO:0000256" key="1">
    <source>
        <dbReference type="ARBA" id="ARBA00022737"/>
    </source>
</evidence>
<dbReference type="GO" id="GO:0009451">
    <property type="term" value="P:RNA modification"/>
    <property type="evidence" value="ECO:0007669"/>
    <property type="project" value="InterPro"/>
</dbReference>
<protein>
    <recommendedName>
        <fullName evidence="3">DYW domain-containing protein</fullName>
    </recommendedName>
</protein>
<organism evidence="4 5">
    <name type="scientific">Asparagus officinalis</name>
    <name type="common">Garden asparagus</name>
    <dbReference type="NCBI Taxonomy" id="4686"/>
    <lineage>
        <taxon>Eukaryota</taxon>
        <taxon>Viridiplantae</taxon>
        <taxon>Streptophyta</taxon>
        <taxon>Embryophyta</taxon>
        <taxon>Tracheophyta</taxon>
        <taxon>Spermatophyta</taxon>
        <taxon>Magnoliopsida</taxon>
        <taxon>Liliopsida</taxon>
        <taxon>Asparagales</taxon>
        <taxon>Asparagaceae</taxon>
        <taxon>Asparagoideae</taxon>
        <taxon>Asparagus</taxon>
    </lineage>
</organism>
<dbReference type="FunFam" id="1.25.40.10:FF:000442">
    <property type="entry name" value="Pentatricopeptide repeat-containing protein At3g49710"/>
    <property type="match status" value="2"/>
</dbReference>
<dbReference type="Pfam" id="PF20431">
    <property type="entry name" value="E_motif"/>
    <property type="match status" value="2"/>
</dbReference>
<dbReference type="PROSITE" id="PS51375">
    <property type="entry name" value="PPR"/>
    <property type="match status" value="6"/>
</dbReference>
<reference evidence="5" key="1">
    <citation type="journal article" date="2017" name="Nat. Commun.">
        <title>The asparagus genome sheds light on the origin and evolution of a young Y chromosome.</title>
        <authorList>
            <person name="Harkess A."/>
            <person name="Zhou J."/>
            <person name="Xu C."/>
            <person name="Bowers J.E."/>
            <person name="Van der Hulst R."/>
            <person name="Ayyampalayam S."/>
            <person name="Mercati F."/>
            <person name="Riccardi P."/>
            <person name="McKain M.R."/>
            <person name="Kakrana A."/>
            <person name="Tang H."/>
            <person name="Ray J."/>
            <person name="Groenendijk J."/>
            <person name="Arikit S."/>
            <person name="Mathioni S.M."/>
            <person name="Nakano M."/>
            <person name="Shan H."/>
            <person name="Telgmann-Rauber A."/>
            <person name="Kanno A."/>
            <person name="Yue Z."/>
            <person name="Chen H."/>
            <person name="Li W."/>
            <person name="Chen Y."/>
            <person name="Xu X."/>
            <person name="Zhang Y."/>
            <person name="Luo S."/>
            <person name="Chen H."/>
            <person name="Gao J."/>
            <person name="Mao Z."/>
            <person name="Pires J.C."/>
            <person name="Luo M."/>
            <person name="Kudrna D."/>
            <person name="Wing R.A."/>
            <person name="Meyers B.C."/>
            <person name="Yi K."/>
            <person name="Kong H."/>
            <person name="Lavrijsen P."/>
            <person name="Sunseri F."/>
            <person name="Falavigna A."/>
            <person name="Ye Y."/>
            <person name="Leebens-Mack J.H."/>
            <person name="Chen G."/>
        </authorList>
    </citation>
    <scope>NUCLEOTIDE SEQUENCE [LARGE SCALE GENOMIC DNA]</scope>
    <source>
        <strain evidence="5">cv. DH0086</strain>
    </source>
</reference>